<evidence type="ECO:0000313" key="3">
    <source>
        <dbReference type="EMBL" id="RXM29405.1"/>
    </source>
</evidence>
<evidence type="ECO:0000313" key="4">
    <source>
        <dbReference type="Proteomes" id="UP000289886"/>
    </source>
</evidence>
<dbReference type="SUPFAM" id="SSF54001">
    <property type="entry name" value="Cysteine proteinases"/>
    <property type="match status" value="1"/>
</dbReference>
<name>A0A444U2N7_ACIRT</name>
<feature type="domain" description="Transglutaminase-like" evidence="2">
    <location>
        <begin position="196"/>
        <end position="265"/>
    </location>
</feature>
<dbReference type="Gene3D" id="3.10.620.30">
    <property type="match status" value="1"/>
</dbReference>
<reference evidence="3 4" key="1">
    <citation type="submission" date="2019-01" db="EMBL/GenBank/DDBJ databases">
        <title>Draft Genome and Complete Hox-Cluster Characterization of the Sterlet Sturgeon (Acipenser ruthenus).</title>
        <authorList>
            <person name="Wei Q."/>
        </authorList>
    </citation>
    <scope>NUCLEOTIDE SEQUENCE [LARGE SCALE GENOMIC DNA]</scope>
    <source>
        <strain evidence="3">WHYD16114868_AA</strain>
        <tissue evidence="3">Blood</tissue>
    </source>
</reference>
<dbReference type="AlphaFoldDB" id="A0A444U2N7"/>
<dbReference type="Pfam" id="PF23265">
    <property type="entry name" value="Ig-like_KY"/>
    <property type="match status" value="3"/>
</dbReference>
<protein>
    <submittedName>
        <fullName evidence="3">Kyphoscoliosis peptidase</fullName>
    </submittedName>
</protein>
<dbReference type="GO" id="GO:0005737">
    <property type="term" value="C:cytoplasm"/>
    <property type="evidence" value="ECO:0007669"/>
    <property type="project" value="TreeGrafter"/>
</dbReference>
<organism evidence="3 4">
    <name type="scientific">Acipenser ruthenus</name>
    <name type="common">Sterlet sturgeon</name>
    <dbReference type="NCBI Taxonomy" id="7906"/>
    <lineage>
        <taxon>Eukaryota</taxon>
        <taxon>Metazoa</taxon>
        <taxon>Chordata</taxon>
        <taxon>Craniata</taxon>
        <taxon>Vertebrata</taxon>
        <taxon>Euteleostomi</taxon>
        <taxon>Actinopterygii</taxon>
        <taxon>Chondrostei</taxon>
        <taxon>Acipenseriformes</taxon>
        <taxon>Acipenseridae</taxon>
        <taxon>Acipenser</taxon>
    </lineage>
</organism>
<dbReference type="InterPro" id="IPR052557">
    <property type="entry name" value="CAP/Cytokinesis_protein"/>
</dbReference>
<dbReference type="PANTHER" id="PTHR46333:SF4">
    <property type="entry name" value="TRANSGLUTAMINASE-LIKE DOMAIN-CONTAINING PROTEIN"/>
    <property type="match status" value="1"/>
</dbReference>
<dbReference type="InterPro" id="IPR002931">
    <property type="entry name" value="Transglutaminase-like"/>
</dbReference>
<feature type="compositionally biased region" description="Polar residues" evidence="1">
    <location>
        <begin position="50"/>
        <end position="70"/>
    </location>
</feature>
<evidence type="ECO:0000259" key="2">
    <source>
        <dbReference type="SMART" id="SM00460"/>
    </source>
</evidence>
<feature type="region of interest" description="Disordered" evidence="1">
    <location>
        <begin position="1"/>
        <end position="26"/>
    </location>
</feature>
<feature type="region of interest" description="Disordered" evidence="1">
    <location>
        <begin position="47"/>
        <end position="70"/>
    </location>
</feature>
<accession>A0A444U2N7</accession>
<evidence type="ECO:0000256" key="1">
    <source>
        <dbReference type="SAM" id="MobiDB-lite"/>
    </source>
</evidence>
<dbReference type="EMBL" id="SCEB01215460">
    <property type="protein sequence ID" value="RXM29405.1"/>
    <property type="molecule type" value="Genomic_DNA"/>
</dbReference>
<sequence length="625" mass="69980">MHTTIFSNGKTVQSTQEQRSTVTSVASRSPGVLSWKNVFQFWGAVEQQEKSSNNGRPSTKRQLSSESTQTIRVVKKEESGSVVQKEVYSEVHGLKTQEGEKGTVFTRTSPVKRKLRRDLFSEPKIFGRVDSHVLSISKQLKAEGVYLSRIVHCVTQGAQSELERVRAIWIWLCHNIQYDVSGYLGLSEKMCSPDQVIQAGKGMCCGYSRICLEMCREVGIKCMEVSGYGKGIGYRLGQSYQNKKSNHMWNAVQLGGHWYLLDSCWGAGTVDIESMTFIQRPEDFIDSHCPDDPQWQLMNSTVSLAQFQQRVFKTSAFYRLGLSIISPKEFHMQTVNGEAMVSMRSANAAEFTYQISQLSGGAAKDLSSSFGLLTVSRQGMTLKLVECSEPKSLEKLPENPFLSWGLHQTAKELGLRECSQGAETIVVDTGSFELILWTTRPLTVLCELVHKELDPTLSKRCVVSQIEQNKLTCRVLCPFRGYYRLSVFVRDFEGESSLQNSGNFLLKCTGPTINLNELFPPALSTSCGPGIKAQKLGISNPSHAAPIITTQQGKCNITFHNSQDLEFTAVLEKEHNKITKHPLDRHVLFTYMDSKVMVSVCLPEAGIYKLGLREDSFQQRLHPCL</sequence>
<dbReference type="PANTHER" id="PTHR46333">
    <property type="entry name" value="CYTOKINESIS PROTEIN 3"/>
    <property type="match status" value="1"/>
</dbReference>
<comment type="caution">
    <text evidence="3">The sequence shown here is derived from an EMBL/GenBank/DDBJ whole genome shotgun (WGS) entry which is preliminary data.</text>
</comment>
<dbReference type="InterPro" id="IPR056564">
    <property type="entry name" value="Ig-like_KY"/>
</dbReference>
<dbReference type="Pfam" id="PF01841">
    <property type="entry name" value="Transglut_core"/>
    <property type="match status" value="1"/>
</dbReference>
<dbReference type="SMART" id="SM00460">
    <property type="entry name" value="TGc"/>
    <property type="match status" value="1"/>
</dbReference>
<keyword evidence="4" id="KW-1185">Reference proteome</keyword>
<proteinExistence type="predicted"/>
<gene>
    <name evidence="3" type="ORF">EOD39_8808</name>
</gene>
<dbReference type="InterPro" id="IPR038765">
    <property type="entry name" value="Papain-like_cys_pep_sf"/>
</dbReference>
<dbReference type="Proteomes" id="UP000289886">
    <property type="component" value="Unassembled WGS sequence"/>
</dbReference>